<feature type="domain" description="DUF6534" evidence="2">
    <location>
        <begin position="175"/>
        <end position="263"/>
    </location>
</feature>
<evidence type="ECO:0000313" key="3">
    <source>
        <dbReference type="EMBL" id="SJL17478.1"/>
    </source>
</evidence>
<gene>
    <name evidence="3" type="ORF">ARMOST_21030</name>
</gene>
<dbReference type="PANTHER" id="PTHR40465:SF1">
    <property type="entry name" value="DUF6534 DOMAIN-CONTAINING PROTEIN"/>
    <property type="match status" value="1"/>
</dbReference>
<evidence type="ECO:0000259" key="2">
    <source>
        <dbReference type="Pfam" id="PF20152"/>
    </source>
</evidence>
<feature type="transmembrane region" description="Helical" evidence="1">
    <location>
        <begin position="170"/>
        <end position="191"/>
    </location>
</feature>
<feature type="transmembrane region" description="Helical" evidence="1">
    <location>
        <begin position="238"/>
        <end position="259"/>
    </location>
</feature>
<feature type="transmembrane region" description="Helical" evidence="1">
    <location>
        <begin position="56"/>
        <end position="80"/>
    </location>
</feature>
<proteinExistence type="predicted"/>
<dbReference type="InterPro" id="IPR045339">
    <property type="entry name" value="DUF6534"/>
</dbReference>
<dbReference type="OMA" id="TIVCYHY"/>
<reference evidence="4" key="1">
    <citation type="journal article" date="2017" name="Nat. Ecol. Evol.">
        <title>Genome expansion and lineage-specific genetic innovations in the forest pathogenic fungi Armillaria.</title>
        <authorList>
            <person name="Sipos G."/>
            <person name="Prasanna A.N."/>
            <person name="Walter M.C."/>
            <person name="O'Connor E."/>
            <person name="Balint B."/>
            <person name="Krizsan K."/>
            <person name="Kiss B."/>
            <person name="Hess J."/>
            <person name="Varga T."/>
            <person name="Slot J."/>
            <person name="Riley R."/>
            <person name="Boka B."/>
            <person name="Rigling D."/>
            <person name="Barry K."/>
            <person name="Lee J."/>
            <person name="Mihaltcheva S."/>
            <person name="LaButti K."/>
            <person name="Lipzen A."/>
            <person name="Waldron R."/>
            <person name="Moloney N.M."/>
            <person name="Sperisen C."/>
            <person name="Kredics L."/>
            <person name="Vagvoelgyi C."/>
            <person name="Patrignani A."/>
            <person name="Fitzpatrick D."/>
            <person name="Nagy I."/>
            <person name="Doyle S."/>
            <person name="Anderson J.B."/>
            <person name="Grigoriev I.V."/>
            <person name="Gueldener U."/>
            <person name="Muensterkoetter M."/>
            <person name="Nagy L.G."/>
        </authorList>
    </citation>
    <scope>NUCLEOTIDE SEQUENCE [LARGE SCALE GENOMIC DNA]</scope>
    <source>
        <strain evidence="4">C18/9</strain>
    </source>
</reference>
<sequence>MSLDAPVPVADMPSLGMAMGGPLAGLSITAMLYGISVPQLVIYYRRYPNDPPLFRYSIVLLWILDTLQLALISSALYFYLVTSHGNYQALLKFTWTLRSQNTVSRVIVVGIQALYAVRIWKLGRHFSTVLLWCSYLSVAATLAVAIYAIYASYIVQNFQSLSSVSVPISTVFATTAVTDIVIAGVMCFCLHKGREITRVSSTIKIIVTLMRLVIMSGLTTSVCSFLVLFSIIAWPDSLIFLAFDMIISKLYMNSLLAMLNYRKIPTELAINLGHPVSTPGSEVIHLLP</sequence>
<dbReference type="PANTHER" id="PTHR40465">
    <property type="entry name" value="CHROMOSOME 1, WHOLE GENOME SHOTGUN SEQUENCE"/>
    <property type="match status" value="1"/>
</dbReference>
<dbReference type="EMBL" id="FUEG01000045">
    <property type="protein sequence ID" value="SJL17478.1"/>
    <property type="molecule type" value="Genomic_DNA"/>
</dbReference>
<accession>A0A284S902</accession>
<feature type="transmembrane region" description="Helical" evidence="1">
    <location>
        <begin position="129"/>
        <end position="150"/>
    </location>
</feature>
<dbReference type="STRING" id="47428.A0A284S902"/>
<keyword evidence="1" id="KW-0812">Transmembrane</keyword>
<dbReference type="AlphaFoldDB" id="A0A284S902"/>
<feature type="transmembrane region" description="Helical" evidence="1">
    <location>
        <begin position="20"/>
        <end position="44"/>
    </location>
</feature>
<dbReference type="Pfam" id="PF20152">
    <property type="entry name" value="DUF6534"/>
    <property type="match status" value="1"/>
</dbReference>
<organism evidence="3 4">
    <name type="scientific">Armillaria ostoyae</name>
    <name type="common">Armillaria root rot fungus</name>
    <dbReference type="NCBI Taxonomy" id="47428"/>
    <lineage>
        <taxon>Eukaryota</taxon>
        <taxon>Fungi</taxon>
        <taxon>Dikarya</taxon>
        <taxon>Basidiomycota</taxon>
        <taxon>Agaricomycotina</taxon>
        <taxon>Agaricomycetes</taxon>
        <taxon>Agaricomycetidae</taxon>
        <taxon>Agaricales</taxon>
        <taxon>Marasmiineae</taxon>
        <taxon>Physalacriaceae</taxon>
        <taxon>Armillaria</taxon>
    </lineage>
</organism>
<evidence type="ECO:0000256" key="1">
    <source>
        <dbReference type="SAM" id="Phobius"/>
    </source>
</evidence>
<name>A0A284S902_ARMOS</name>
<evidence type="ECO:0000313" key="4">
    <source>
        <dbReference type="Proteomes" id="UP000219338"/>
    </source>
</evidence>
<feature type="transmembrane region" description="Helical" evidence="1">
    <location>
        <begin position="100"/>
        <end position="117"/>
    </location>
</feature>
<dbReference type="Proteomes" id="UP000219338">
    <property type="component" value="Unassembled WGS sequence"/>
</dbReference>
<keyword evidence="1" id="KW-0472">Membrane</keyword>
<dbReference type="OrthoDB" id="2535105at2759"/>
<keyword evidence="1" id="KW-1133">Transmembrane helix</keyword>
<keyword evidence="4" id="KW-1185">Reference proteome</keyword>
<protein>
    <recommendedName>
        <fullName evidence="2">DUF6534 domain-containing protein</fullName>
    </recommendedName>
</protein>
<feature type="transmembrane region" description="Helical" evidence="1">
    <location>
        <begin position="212"/>
        <end position="232"/>
    </location>
</feature>